<dbReference type="EMBL" id="JABBPG010000004">
    <property type="protein sequence ID" value="NOU51318.1"/>
    <property type="molecule type" value="Genomic_DNA"/>
</dbReference>
<reference evidence="5 6" key="1">
    <citation type="submission" date="2020-04" db="EMBL/GenBank/DDBJ databases">
        <title>Pseudoalteromonas caenipelagi sp. nov., isolated from a tidal flat.</title>
        <authorList>
            <person name="Park S."/>
            <person name="Yoon J.-H."/>
        </authorList>
    </citation>
    <scope>NUCLEOTIDE SEQUENCE [LARGE SCALE GENOMIC DNA]</scope>
    <source>
        <strain evidence="5 6">JBTF-M23</strain>
    </source>
</reference>
<dbReference type="PROSITE" id="PS50075">
    <property type="entry name" value="CARRIER"/>
    <property type="match status" value="1"/>
</dbReference>
<dbReference type="Pfam" id="PF00550">
    <property type="entry name" value="PP-binding"/>
    <property type="match status" value="1"/>
</dbReference>
<proteinExistence type="predicted"/>
<dbReference type="InterPro" id="IPR045851">
    <property type="entry name" value="AMP-bd_C_sf"/>
</dbReference>
<organism evidence="5 6">
    <name type="scientific">Pseudoalteromonas caenipelagi</name>
    <dbReference type="NCBI Taxonomy" id="2726988"/>
    <lineage>
        <taxon>Bacteria</taxon>
        <taxon>Pseudomonadati</taxon>
        <taxon>Pseudomonadota</taxon>
        <taxon>Gammaproteobacteria</taxon>
        <taxon>Alteromonadales</taxon>
        <taxon>Pseudoalteromonadaceae</taxon>
        <taxon>Pseudoalteromonas</taxon>
    </lineage>
</organism>
<keyword evidence="3" id="KW-0597">Phosphoprotein</keyword>
<dbReference type="InterPro" id="IPR006162">
    <property type="entry name" value="Ppantetheine_attach_site"/>
</dbReference>
<dbReference type="InterPro" id="IPR023213">
    <property type="entry name" value="CAT-like_dom_sf"/>
</dbReference>
<dbReference type="PROSITE" id="PS00455">
    <property type="entry name" value="AMP_BINDING"/>
    <property type="match status" value="1"/>
</dbReference>
<dbReference type="GO" id="GO:0044550">
    <property type="term" value="P:secondary metabolite biosynthetic process"/>
    <property type="evidence" value="ECO:0007669"/>
    <property type="project" value="TreeGrafter"/>
</dbReference>
<evidence type="ECO:0000259" key="4">
    <source>
        <dbReference type="PROSITE" id="PS50075"/>
    </source>
</evidence>
<dbReference type="FunFam" id="3.40.50.980:FF:000001">
    <property type="entry name" value="Non-ribosomal peptide synthetase"/>
    <property type="match status" value="1"/>
</dbReference>
<dbReference type="PANTHER" id="PTHR45527:SF1">
    <property type="entry name" value="FATTY ACID SYNTHASE"/>
    <property type="match status" value="1"/>
</dbReference>
<name>A0A849VEX2_9GAMM</name>
<dbReference type="CDD" id="cd05930">
    <property type="entry name" value="A_NRPS"/>
    <property type="match status" value="1"/>
</dbReference>
<dbReference type="InterPro" id="IPR036736">
    <property type="entry name" value="ACP-like_sf"/>
</dbReference>
<dbReference type="SUPFAM" id="SSF47336">
    <property type="entry name" value="ACP-like"/>
    <property type="match status" value="1"/>
</dbReference>
<dbReference type="Gene3D" id="3.30.559.30">
    <property type="entry name" value="Nonribosomal peptide synthetase, condensation domain"/>
    <property type="match status" value="1"/>
</dbReference>
<dbReference type="Gene3D" id="3.40.50.12780">
    <property type="entry name" value="N-terminal domain of ligase-like"/>
    <property type="match status" value="1"/>
</dbReference>
<evidence type="ECO:0000313" key="6">
    <source>
        <dbReference type="Proteomes" id="UP000586305"/>
    </source>
</evidence>
<keyword evidence="6" id="KW-1185">Reference proteome</keyword>
<dbReference type="InterPro" id="IPR020845">
    <property type="entry name" value="AMP-binding_CS"/>
</dbReference>
<dbReference type="Gene3D" id="3.30.559.10">
    <property type="entry name" value="Chloramphenicol acetyltransferase-like domain"/>
    <property type="match status" value="1"/>
</dbReference>
<comment type="cofactor">
    <cofactor evidence="1">
        <name>pantetheine 4'-phosphate</name>
        <dbReference type="ChEBI" id="CHEBI:47942"/>
    </cofactor>
</comment>
<protein>
    <submittedName>
        <fullName evidence="5">Amino acid adenylation domain-containing protein</fullName>
    </submittedName>
</protein>
<evidence type="ECO:0000256" key="2">
    <source>
        <dbReference type="ARBA" id="ARBA00022450"/>
    </source>
</evidence>
<dbReference type="GO" id="GO:0043041">
    <property type="term" value="P:amino acid activation for nonribosomal peptide biosynthetic process"/>
    <property type="evidence" value="ECO:0007669"/>
    <property type="project" value="TreeGrafter"/>
</dbReference>
<dbReference type="AlphaFoldDB" id="A0A849VEX2"/>
<dbReference type="RefSeq" id="WP_171626378.1">
    <property type="nucleotide sequence ID" value="NZ_JABBPG010000004.1"/>
</dbReference>
<dbReference type="Pfam" id="PF00668">
    <property type="entry name" value="Condensation"/>
    <property type="match status" value="1"/>
</dbReference>
<dbReference type="InterPro" id="IPR001242">
    <property type="entry name" value="Condensation_dom"/>
</dbReference>
<gene>
    <name evidence="5" type="ORF">HG263_12345</name>
</gene>
<dbReference type="GO" id="GO:0031177">
    <property type="term" value="F:phosphopantetheine binding"/>
    <property type="evidence" value="ECO:0007669"/>
    <property type="project" value="TreeGrafter"/>
</dbReference>
<sequence length="1008" mass="110890">MSNTTPASPLQISHFSQLQENTDKQLSTASVSCTYEGDLDSAKMQQYLANRLTELEILRTSYQSDEYGALWQQVASALSCNVTEFDWRDLNDSQIEQAKQQLYAQKNDVGIEAAWHKLVVAKVPDKTWVYLEVSALNTDTYSIYAIFQGLVQAGATGEIITDEDELIQYGELAPWLADFLVEEEMAEARAFWSKDKSAAALESSLSLARYTQTDKSGYKTADIALGDIYADLQKYADEQQATVAEVVCASLRITLNKYAPSAKLARAFAIRDDESLATAQGPLTRTLPLFPNTHSNFADAVREEVDCTANGVDYVECFSKPYEYQQQGFSFCFDSIDCGQSAPAGIEKLVYLNERCKIQFLLIQQGSATKLQLTYDQAEIDSDALAILLKACKSDLSSATAIELSKESDFLLQGKAVEAADETVLDMLTKSVSNSSGQIIEVQGASASMAEVELRANRFAHHLISLGINKGDVIALCLTRSIDFVVAMLAVLKVGGAYVPVDVSLPRQRVANMLQDAQAKALISAGDFEVDGCQGIDMSAADLSGYTTDKPAITVSGDDLAYILFTSGSTGRAKGVSISHRALVNQMSWINSAFDFTASDRFLQRTSASFDASVWEFWSPLLVGATMVIAPQDINYDMAQFLEVLTQQKISRVQLVPSLLELLTEKAGATTSNSLVTIFCGGEALKTQVARQAQNTFNCNIVNLYGPSECCVNATSWLYRSDLKTDFVPIGMPVNNLIMRVVKADGRLASEGESGELYIAGESLFNGYYQQPELTFAALNEQLGDGRTYYKTGDYVQILADGNLLFQERLDDQVKLNGYRIEPEEVAMFVTNHQLASKATCLFNAQHNALTLFYIDAQVSEKELIASLEAALPEYMVPQQVISLQEFPYLSNGKLDKRALLEQAINFSNQSYVAPTTETEKTLIAIWQQLLDVPFKIGTNHDFFEIGGHSIAAMKVLNCIIEQFDINIGVRVLFEHKTVAQLASHIEPLILLNQNDEYASVSEEGGML</sequence>
<evidence type="ECO:0000256" key="3">
    <source>
        <dbReference type="ARBA" id="ARBA00022553"/>
    </source>
</evidence>
<dbReference type="Pfam" id="PF00501">
    <property type="entry name" value="AMP-binding"/>
    <property type="match status" value="1"/>
</dbReference>
<dbReference type="InterPro" id="IPR042099">
    <property type="entry name" value="ANL_N_sf"/>
</dbReference>
<dbReference type="InterPro" id="IPR010071">
    <property type="entry name" value="AA_adenyl_dom"/>
</dbReference>
<keyword evidence="2" id="KW-0596">Phosphopantetheine</keyword>
<dbReference type="InterPro" id="IPR009081">
    <property type="entry name" value="PP-bd_ACP"/>
</dbReference>
<dbReference type="GO" id="GO:0005737">
    <property type="term" value="C:cytoplasm"/>
    <property type="evidence" value="ECO:0007669"/>
    <property type="project" value="TreeGrafter"/>
</dbReference>
<dbReference type="InterPro" id="IPR000873">
    <property type="entry name" value="AMP-dep_synth/lig_dom"/>
</dbReference>
<dbReference type="NCBIfam" id="TIGR01733">
    <property type="entry name" value="AA-adenyl-dom"/>
    <property type="match status" value="1"/>
</dbReference>
<dbReference type="SUPFAM" id="SSF52777">
    <property type="entry name" value="CoA-dependent acyltransferases"/>
    <property type="match status" value="2"/>
</dbReference>
<evidence type="ECO:0000256" key="1">
    <source>
        <dbReference type="ARBA" id="ARBA00001957"/>
    </source>
</evidence>
<dbReference type="Proteomes" id="UP000586305">
    <property type="component" value="Unassembled WGS sequence"/>
</dbReference>
<dbReference type="PROSITE" id="PS00012">
    <property type="entry name" value="PHOSPHOPANTETHEINE"/>
    <property type="match status" value="1"/>
</dbReference>
<dbReference type="Gene3D" id="3.30.300.30">
    <property type="match status" value="1"/>
</dbReference>
<evidence type="ECO:0000313" key="5">
    <source>
        <dbReference type="EMBL" id="NOU51318.1"/>
    </source>
</evidence>
<dbReference type="SUPFAM" id="SSF56801">
    <property type="entry name" value="Acetyl-CoA synthetase-like"/>
    <property type="match status" value="1"/>
</dbReference>
<feature type="domain" description="Carrier" evidence="4">
    <location>
        <begin position="914"/>
        <end position="990"/>
    </location>
</feature>
<dbReference type="Gene3D" id="1.10.1200.10">
    <property type="entry name" value="ACP-like"/>
    <property type="match status" value="1"/>
</dbReference>
<dbReference type="FunFam" id="1.10.1200.10:FF:000005">
    <property type="entry name" value="Nonribosomal peptide synthetase 1"/>
    <property type="match status" value="1"/>
</dbReference>
<comment type="caution">
    <text evidence="5">The sequence shown here is derived from an EMBL/GenBank/DDBJ whole genome shotgun (WGS) entry which is preliminary data.</text>
</comment>
<dbReference type="GO" id="GO:0003824">
    <property type="term" value="F:catalytic activity"/>
    <property type="evidence" value="ECO:0007669"/>
    <property type="project" value="InterPro"/>
</dbReference>
<dbReference type="PANTHER" id="PTHR45527">
    <property type="entry name" value="NONRIBOSOMAL PEPTIDE SYNTHETASE"/>
    <property type="match status" value="1"/>
</dbReference>
<accession>A0A849VEX2</accession>